<dbReference type="PANTHER" id="PTHR24198:SF165">
    <property type="entry name" value="ANKYRIN REPEAT-CONTAINING PROTEIN-RELATED"/>
    <property type="match status" value="1"/>
</dbReference>
<sequence>MDAAPGKNEPIVKLLLDSKYAAPTGNLVHIAVLNGWKDIPKLVASSNASLLNWTDDTTGNTALHLTVEKEDPDMVEALLAVKADPNLETRRLDMDGLTPLLRACKMAFKGGHDTAKLVRGVLSKRGADIDLNAKLPGSDGGRAKSSEEEKRSDEKAKDELHEESDELHDELLKLLLDFGADPNLKDATGSTPLLLAAGAGHIKALGALLDHNADPNINDTGGSTALHRAAQSGCVACMNLLVKKGANMNAVKLDDDADRGSWGFTPPVLAIAHRQLSAVKALLRLGADIGRAVHGAALCGGLDMSKTVHGKCPDPYIFDSGLGTPLCLAVTAETKDVASCLLENPKVATSIANPIGQTPLTIAVILGN</sequence>
<feature type="repeat" description="ANK" evidence="3">
    <location>
        <begin position="221"/>
        <end position="253"/>
    </location>
</feature>
<dbReference type="InParanoid" id="E9DX91"/>
<evidence type="ECO:0000256" key="2">
    <source>
        <dbReference type="ARBA" id="ARBA00023043"/>
    </source>
</evidence>
<name>E9DX91_METAQ</name>
<dbReference type="PROSITE" id="PS50297">
    <property type="entry name" value="ANK_REP_REGION"/>
    <property type="match status" value="3"/>
</dbReference>
<dbReference type="Proteomes" id="UP000002499">
    <property type="component" value="Unassembled WGS sequence"/>
</dbReference>
<gene>
    <name evidence="5" type="ORF">MAC_02239</name>
</gene>
<organism evidence="6">
    <name type="scientific">Metarhizium acridum (strain CQMa 102)</name>
    <dbReference type="NCBI Taxonomy" id="655827"/>
    <lineage>
        <taxon>Eukaryota</taxon>
        <taxon>Fungi</taxon>
        <taxon>Dikarya</taxon>
        <taxon>Ascomycota</taxon>
        <taxon>Pezizomycotina</taxon>
        <taxon>Sordariomycetes</taxon>
        <taxon>Hypocreomycetidae</taxon>
        <taxon>Hypocreales</taxon>
        <taxon>Clavicipitaceae</taxon>
        <taxon>Metarhizium</taxon>
    </lineage>
</organism>
<evidence type="ECO:0000256" key="4">
    <source>
        <dbReference type="SAM" id="MobiDB-lite"/>
    </source>
</evidence>
<dbReference type="eggNOG" id="KOG4177">
    <property type="taxonomic scope" value="Eukaryota"/>
</dbReference>
<dbReference type="EMBL" id="GL698480">
    <property type="protein sequence ID" value="EFY91649.1"/>
    <property type="molecule type" value="Genomic_DNA"/>
</dbReference>
<keyword evidence="6" id="KW-1185">Reference proteome</keyword>
<accession>E9DX91</accession>
<dbReference type="STRING" id="655827.E9DX91"/>
<feature type="region of interest" description="Disordered" evidence="4">
    <location>
        <begin position="132"/>
        <end position="164"/>
    </location>
</feature>
<feature type="repeat" description="ANK" evidence="3">
    <location>
        <begin position="58"/>
        <end position="90"/>
    </location>
</feature>
<reference evidence="5 6" key="1">
    <citation type="journal article" date="2011" name="PLoS Genet.">
        <title>Genome sequencing and comparative transcriptomics of the model entomopathogenic fungi Metarhizium anisopliae and M. acridum.</title>
        <authorList>
            <person name="Gao Q."/>
            <person name="Jin K."/>
            <person name="Ying S.H."/>
            <person name="Zhang Y."/>
            <person name="Xiao G."/>
            <person name="Shang Y."/>
            <person name="Duan Z."/>
            <person name="Hu X."/>
            <person name="Xie X.Q."/>
            <person name="Zhou G."/>
            <person name="Peng G."/>
            <person name="Luo Z."/>
            <person name="Huang W."/>
            <person name="Wang B."/>
            <person name="Fang W."/>
            <person name="Wang S."/>
            <person name="Zhong Y."/>
            <person name="Ma L.J."/>
            <person name="St Leger R.J."/>
            <person name="Zhao G.P."/>
            <person name="Pei Y."/>
            <person name="Feng M.G."/>
            <person name="Xia Y."/>
            <person name="Wang C."/>
        </authorList>
    </citation>
    <scope>NUCLEOTIDE SEQUENCE [LARGE SCALE GENOMIC DNA]</scope>
    <source>
        <strain evidence="5 6">CQMa 102</strain>
    </source>
</reference>
<dbReference type="SUPFAM" id="SSF48403">
    <property type="entry name" value="Ankyrin repeat"/>
    <property type="match status" value="1"/>
</dbReference>
<evidence type="ECO:0000313" key="5">
    <source>
        <dbReference type="EMBL" id="EFY91649.1"/>
    </source>
</evidence>
<feature type="repeat" description="ANK" evidence="3">
    <location>
        <begin position="155"/>
        <end position="187"/>
    </location>
</feature>
<dbReference type="OrthoDB" id="5046637at2759"/>
<feature type="repeat" description="ANK" evidence="3">
    <location>
        <begin position="188"/>
        <end position="220"/>
    </location>
</feature>
<keyword evidence="2 3" id="KW-0040">ANK repeat</keyword>
<keyword evidence="1" id="KW-0677">Repeat</keyword>
<dbReference type="InterPro" id="IPR036770">
    <property type="entry name" value="Ankyrin_rpt-contain_sf"/>
</dbReference>
<feature type="compositionally biased region" description="Basic and acidic residues" evidence="4">
    <location>
        <begin position="141"/>
        <end position="160"/>
    </location>
</feature>
<dbReference type="PANTHER" id="PTHR24198">
    <property type="entry name" value="ANKYRIN REPEAT AND PROTEIN KINASE DOMAIN-CONTAINING PROTEIN"/>
    <property type="match status" value="1"/>
</dbReference>
<dbReference type="InterPro" id="IPR002110">
    <property type="entry name" value="Ankyrin_rpt"/>
</dbReference>
<evidence type="ECO:0000256" key="3">
    <source>
        <dbReference type="PROSITE-ProRule" id="PRU00023"/>
    </source>
</evidence>
<dbReference type="HOGENOM" id="CLU_752433_0_0_1"/>
<proteinExistence type="predicted"/>
<dbReference type="Pfam" id="PF12796">
    <property type="entry name" value="Ank_2"/>
    <property type="match status" value="2"/>
</dbReference>
<dbReference type="PROSITE" id="PS50088">
    <property type="entry name" value="ANK_REPEAT"/>
    <property type="match status" value="4"/>
</dbReference>
<dbReference type="GO" id="GO:0005737">
    <property type="term" value="C:cytoplasm"/>
    <property type="evidence" value="ECO:0007669"/>
    <property type="project" value="TreeGrafter"/>
</dbReference>
<evidence type="ECO:0000313" key="6">
    <source>
        <dbReference type="Proteomes" id="UP000002499"/>
    </source>
</evidence>
<evidence type="ECO:0000256" key="1">
    <source>
        <dbReference type="ARBA" id="ARBA00022737"/>
    </source>
</evidence>
<dbReference type="AlphaFoldDB" id="E9DX91"/>
<dbReference type="SMART" id="SM00248">
    <property type="entry name" value="ANK"/>
    <property type="match status" value="7"/>
</dbReference>
<protein>
    <submittedName>
        <fullName evidence="5">Ankyrin</fullName>
    </submittedName>
</protein>
<dbReference type="Gene3D" id="1.25.40.20">
    <property type="entry name" value="Ankyrin repeat-containing domain"/>
    <property type="match status" value="2"/>
</dbReference>